<dbReference type="RefSeq" id="WP_022862327.1">
    <property type="nucleotide sequence ID" value="NZ_ATVG01000001.1"/>
</dbReference>
<evidence type="ECO:0000313" key="2">
    <source>
        <dbReference type="EMBL" id="WCZ32856.1"/>
    </source>
</evidence>
<keyword evidence="3" id="KW-1185">Reference proteome</keyword>
<evidence type="ECO:0000259" key="1">
    <source>
        <dbReference type="Pfam" id="PF18726"/>
    </source>
</evidence>
<dbReference type="Pfam" id="PF18726">
    <property type="entry name" value="HEPN_SAV_6107"/>
    <property type="match status" value="1"/>
</dbReference>
<dbReference type="Proteomes" id="UP001220064">
    <property type="component" value="Chromosome"/>
</dbReference>
<dbReference type="Gene3D" id="1.20.120.330">
    <property type="entry name" value="Nucleotidyltransferases domain 2"/>
    <property type="match status" value="1"/>
</dbReference>
<reference evidence="2 3" key="1">
    <citation type="submission" date="2020-10" db="EMBL/GenBank/DDBJ databases">
        <title>Complete genome sequence of Corynebacterium massiliense DSM 45435, type strain of Corynebacterium massiliense.</title>
        <authorList>
            <person name="Busche T."/>
            <person name="Kalinowski J."/>
            <person name="Ruckert C."/>
        </authorList>
    </citation>
    <scope>NUCLEOTIDE SEQUENCE [LARGE SCALE GENOMIC DNA]</scope>
    <source>
        <strain evidence="2 3">DSM 45435</strain>
    </source>
</reference>
<dbReference type="EMBL" id="CP063189">
    <property type="protein sequence ID" value="WCZ32856.1"/>
    <property type="molecule type" value="Genomic_DNA"/>
</dbReference>
<accession>A0ABY7U827</accession>
<sequence length="152" mass="16338">MAQVISATTKFAQRAHATGRRHQDGLAKHYTFLAKSEDLLTRARAAAADDRFNDAVELAYQAGLRAAGAWIAVTAVGKRKRVPSSAWDQLALVGGAGREWAQEFRGYSRLRSRLVTGLEDAADPDVALRLLETAAEFVSVVRSEGAAEQAAA</sequence>
<dbReference type="InterPro" id="IPR040891">
    <property type="entry name" value="HEPN_SAV_6107"/>
</dbReference>
<gene>
    <name evidence="2" type="ORF">CMASS_07110</name>
</gene>
<organism evidence="2 3">
    <name type="scientific">Corynebacterium massiliense DSM 45435</name>
    <dbReference type="NCBI Taxonomy" id="1121364"/>
    <lineage>
        <taxon>Bacteria</taxon>
        <taxon>Bacillati</taxon>
        <taxon>Actinomycetota</taxon>
        <taxon>Actinomycetes</taxon>
        <taxon>Mycobacteriales</taxon>
        <taxon>Corynebacteriaceae</taxon>
        <taxon>Corynebacterium</taxon>
    </lineage>
</organism>
<proteinExistence type="predicted"/>
<name>A0ABY7U827_9CORY</name>
<protein>
    <recommendedName>
        <fullName evidence="1">SAV-6107-like HEPN domain-containing protein</fullName>
    </recommendedName>
</protein>
<evidence type="ECO:0000313" key="3">
    <source>
        <dbReference type="Proteomes" id="UP001220064"/>
    </source>
</evidence>
<feature type="domain" description="SAV-6107-like HEPN" evidence="1">
    <location>
        <begin position="53"/>
        <end position="142"/>
    </location>
</feature>